<gene>
    <name evidence="2" type="ORF">KDL01_08275</name>
</gene>
<proteinExistence type="predicted"/>
<dbReference type="Proteomes" id="UP000675781">
    <property type="component" value="Unassembled WGS sequence"/>
</dbReference>
<feature type="region of interest" description="Disordered" evidence="1">
    <location>
        <begin position="1"/>
        <end position="36"/>
    </location>
</feature>
<evidence type="ECO:0000313" key="3">
    <source>
        <dbReference type="Proteomes" id="UP000675781"/>
    </source>
</evidence>
<accession>A0A941ELU4</accession>
<dbReference type="InterPro" id="IPR045428">
    <property type="entry name" value="EACC1"/>
</dbReference>
<dbReference type="EMBL" id="JAGSOG010000026">
    <property type="protein sequence ID" value="MBR7833258.1"/>
    <property type="molecule type" value="Genomic_DNA"/>
</dbReference>
<protein>
    <submittedName>
        <fullName evidence="2">Uncharacterized protein</fullName>
    </submittedName>
</protein>
<name>A0A941ELU4_9ACTN</name>
<dbReference type="RefSeq" id="WP_212527781.1">
    <property type="nucleotide sequence ID" value="NZ_JAGSOG010000026.1"/>
</dbReference>
<keyword evidence="3" id="KW-1185">Reference proteome</keyword>
<comment type="caution">
    <text evidence="2">The sequence shown here is derived from an EMBL/GenBank/DDBJ whole genome shotgun (WGS) entry which is preliminary data.</text>
</comment>
<dbReference type="AlphaFoldDB" id="A0A941ELU4"/>
<reference evidence="2" key="1">
    <citation type="submission" date="2021-04" db="EMBL/GenBank/DDBJ databases">
        <title>Genome based classification of Actinospica acidithermotolerans sp. nov., an actinobacterium isolated from an Indonesian hot spring.</title>
        <authorList>
            <person name="Kusuma A.B."/>
            <person name="Putra K.E."/>
            <person name="Nafisah S."/>
            <person name="Loh J."/>
            <person name="Nouioui I."/>
            <person name="Goodfellow M."/>
        </authorList>
    </citation>
    <scope>NUCLEOTIDE SEQUENCE</scope>
    <source>
        <strain evidence="2">CSCA 57</strain>
    </source>
</reference>
<evidence type="ECO:0000256" key="1">
    <source>
        <dbReference type="SAM" id="MobiDB-lite"/>
    </source>
</evidence>
<sequence length="170" mass="17519">MFEDQGVAMTAASPKLSGARPTRSSTPHHRSADSSIGLPVGSIRLGGLMIITVAVENDPEGVEAASLYRWLSSDPDVGAQAGLSLTSQGVEPGRMGVGLDLVQAVISDGTGLAGLGVAVASWRGTRPKHVRVTLRCGEREVTLETDDARVAEELLQALASGSDGARSGEE</sequence>
<dbReference type="Pfam" id="PF19953">
    <property type="entry name" value="EACC1"/>
    <property type="match status" value="1"/>
</dbReference>
<organism evidence="2 3">
    <name type="scientific">Actinospica durhamensis</name>
    <dbReference type="NCBI Taxonomy" id="1508375"/>
    <lineage>
        <taxon>Bacteria</taxon>
        <taxon>Bacillati</taxon>
        <taxon>Actinomycetota</taxon>
        <taxon>Actinomycetes</taxon>
        <taxon>Catenulisporales</taxon>
        <taxon>Actinospicaceae</taxon>
        <taxon>Actinospica</taxon>
    </lineage>
</organism>
<evidence type="ECO:0000313" key="2">
    <source>
        <dbReference type="EMBL" id="MBR7833258.1"/>
    </source>
</evidence>